<comment type="catalytic activity">
    <reaction evidence="1">
        <text>inosine + phosphate = alpha-D-ribose 1-phosphate + hypoxanthine</text>
        <dbReference type="Rhea" id="RHEA:27646"/>
        <dbReference type="ChEBI" id="CHEBI:17368"/>
        <dbReference type="ChEBI" id="CHEBI:17596"/>
        <dbReference type="ChEBI" id="CHEBI:43474"/>
        <dbReference type="ChEBI" id="CHEBI:57720"/>
        <dbReference type="EC" id="2.4.2.1"/>
    </reaction>
    <physiologicalReaction direction="left-to-right" evidence="1">
        <dbReference type="Rhea" id="RHEA:27647"/>
    </physiologicalReaction>
</comment>
<accession>A0A4Q9JXE3</accession>
<comment type="catalytic activity">
    <reaction evidence="7">
        <text>adenosine + H2O + H(+) = inosine + NH4(+)</text>
        <dbReference type="Rhea" id="RHEA:24408"/>
        <dbReference type="ChEBI" id="CHEBI:15377"/>
        <dbReference type="ChEBI" id="CHEBI:15378"/>
        <dbReference type="ChEBI" id="CHEBI:16335"/>
        <dbReference type="ChEBI" id="CHEBI:17596"/>
        <dbReference type="ChEBI" id="CHEBI:28938"/>
        <dbReference type="EC" id="3.5.4.4"/>
    </reaction>
    <physiologicalReaction direction="left-to-right" evidence="7">
        <dbReference type="Rhea" id="RHEA:24409"/>
    </physiologicalReaction>
</comment>
<evidence type="ECO:0000256" key="7">
    <source>
        <dbReference type="ARBA" id="ARBA00047989"/>
    </source>
</evidence>
<dbReference type="PANTHER" id="PTHR30616">
    <property type="entry name" value="UNCHARACTERIZED PROTEIN YFIH"/>
    <property type="match status" value="1"/>
</dbReference>
<dbReference type="SUPFAM" id="SSF64438">
    <property type="entry name" value="CNF1/YfiH-like putative cysteine hydrolases"/>
    <property type="match status" value="1"/>
</dbReference>
<dbReference type="CDD" id="cd16833">
    <property type="entry name" value="YfiH"/>
    <property type="match status" value="1"/>
</dbReference>
<dbReference type="Proteomes" id="UP000292583">
    <property type="component" value="Unassembled WGS sequence"/>
</dbReference>
<comment type="catalytic activity">
    <reaction evidence="8">
        <text>adenosine + phosphate = alpha-D-ribose 1-phosphate + adenine</text>
        <dbReference type="Rhea" id="RHEA:27642"/>
        <dbReference type="ChEBI" id="CHEBI:16335"/>
        <dbReference type="ChEBI" id="CHEBI:16708"/>
        <dbReference type="ChEBI" id="CHEBI:43474"/>
        <dbReference type="ChEBI" id="CHEBI:57720"/>
        <dbReference type="EC" id="2.4.2.1"/>
    </reaction>
    <physiologicalReaction direction="left-to-right" evidence="8">
        <dbReference type="Rhea" id="RHEA:27643"/>
    </physiologicalReaction>
</comment>
<reference evidence="10 11" key="1">
    <citation type="submission" date="2018-07" db="EMBL/GenBank/DDBJ databases">
        <title>Campylobacter zealandensis sp. nov., isolated from birds and water in New Zealand.</title>
        <authorList>
            <person name="Wilkinson D.A."/>
            <person name="Biggs P.J."/>
            <person name="French N.P."/>
            <person name="Midwinter A.C."/>
        </authorList>
    </citation>
    <scope>NUCLEOTIDE SEQUENCE [LARGE SCALE GENOMIC DNA]</scope>
    <source>
        <strain evidence="10 11">B423b</strain>
    </source>
</reference>
<dbReference type="InterPro" id="IPR038371">
    <property type="entry name" value="Cu_polyphenol_OxRdtase_sf"/>
</dbReference>
<keyword evidence="4" id="KW-0479">Metal-binding</keyword>
<comment type="catalytic activity">
    <reaction evidence="9">
        <text>S-methyl-5'-thioadenosine + phosphate = 5-(methylsulfanyl)-alpha-D-ribose 1-phosphate + adenine</text>
        <dbReference type="Rhea" id="RHEA:11852"/>
        <dbReference type="ChEBI" id="CHEBI:16708"/>
        <dbReference type="ChEBI" id="CHEBI:17509"/>
        <dbReference type="ChEBI" id="CHEBI:43474"/>
        <dbReference type="ChEBI" id="CHEBI:58533"/>
        <dbReference type="EC" id="2.4.2.28"/>
    </reaction>
    <physiologicalReaction direction="left-to-right" evidence="9">
        <dbReference type="Rhea" id="RHEA:11853"/>
    </physiologicalReaction>
</comment>
<dbReference type="InterPro" id="IPR003730">
    <property type="entry name" value="Cu_polyphenol_OxRdtase"/>
</dbReference>
<protein>
    <submittedName>
        <fullName evidence="10">Laccase domain-containing protein</fullName>
    </submittedName>
</protein>
<dbReference type="EMBL" id="QPGR01000001">
    <property type="protein sequence ID" value="TBR82280.1"/>
    <property type="molecule type" value="Genomic_DNA"/>
</dbReference>
<evidence type="ECO:0000256" key="8">
    <source>
        <dbReference type="ARBA" id="ARBA00048968"/>
    </source>
</evidence>
<dbReference type="AlphaFoldDB" id="A0A4Q9JXE3"/>
<evidence type="ECO:0000256" key="9">
    <source>
        <dbReference type="ARBA" id="ARBA00049893"/>
    </source>
</evidence>
<sequence>MGRCGENFLSLLDNEQISIFCAYDKDYSSYRAKIINENLFYHLGYENIKQCIFMDQIHSNKVEIFTKDFINFSCDGVISTCKNVALCVLSADCLPLLLWHKSGIIAALHSGREGTFGNILKESINQFYFLNSDIKNEEINLFIGPSISQKNYEIKGKLLSFSQKYFKDFIKNSRLDLKSIVKEQAKDLNIYNINDCNICTFDDEKFFSYRRDQTKKRFVSVIVLKDYNV</sequence>
<evidence type="ECO:0000313" key="10">
    <source>
        <dbReference type="EMBL" id="TBR82280.1"/>
    </source>
</evidence>
<keyword evidence="3" id="KW-0808">Transferase</keyword>
<evidence type="ECO:0000256" key="2">
    <source>
        <dbReference type="ARBA" id="ARBA00007353"/>
    </source>
</evidence>
<dbReference type="GO" id="GO:0016787">
    <property type="term" value="F:hydrolase activity"/>
    <property type="evidence" value="ECO:0007669"/>
    <property type="project" value="UniProtKB-KW"/>
</dbReference>
<organism evidence="10 11">
    <name type="scientific">Campylobacter novaezeelandiae</name>
    <dbReference type="NCBI Taxonomy" id="2267891"/>
    <lineage>
        <taxon>Bacteria</taxon>
        <taxon>Pseudomonadati</taxon>
        <taxon>Campylobacterota</taxon>
        <taxon>Epsilonproteobacteria</taxon>
        <taxon>Campylobacterales</taxon>
        <taxon>Campylobacteraceae</taxon>
        <taxon>Campylobacter</taxon>
    </lineage>
</organism>
<dbReference type="RefSeq" id="WP_131166049.1">
    <property type="nucleotide sequence ID" value="NZ_CP076657.1"/>
</dbReference>
<gene>
    <name evidence="10" type="ORF">DU473_00115</name>
</gene>
<evidence type="ECO:0000256" key="3">
    <source>
        <dbReference type="ARBA" id="ARBA00022679"/>
    </source>
</evidence>
<evidence type="ECO:0000256" key="5">
    <source>
        <dbReference type="ARBA" id="ARBA00022801"/>
    </source>
</evidence>
<proteinExistence type="inferred from homology"/>
<dbReference type="Pfam" id="PF02578">
    <property type="entry name" value="Cu-oxidase_4"/>
    <property type="match status" value="1"/>
</dbReference>
<evidence type="ECO:0000256" key="6">
    <source>
        <dbReference type="ARBA" id="ARBA00022833"/>
    </source>
</evidence>
<dbReference type="PANTHER" id="PTHR30616:SF2">
    <property type="entry name" value="PURINE NUCLEOSIDE PHOSPHORYLASE LACC1"/>
    <property type="match status" value="1"/>
</dbReference>
<keyword evidence="11" id="KW-1185">Reference proteome</keyword>
<name>A0A4Q9JXE3_9BACT</name>
<evidence type="ECO:0000256" key="1">
    <source>
        <dbReference type="ARBA" id="ARBA00000553"/>
    </source>
</evidence>
<dbReference type="InterPro" id="IPR011324">
    <property type="entry name" value="Cytotoxic_necrot_fac-like_cat"/>
</dbReference>
<dbReference type="GO" id="GO:0005507">
    <property type="term" value="F:copper ion binding"/>
    <property type="evidence" value="ECO:0007669"/>
    <property type="project" value="TreeGrafter"/>
</dbReference>
<comment type="similarity">
    <text evidence="2">Belongs to the purine nucleoside phosphorylase YfiH/LACC1 family.</text>
</comment>
<comment type="caution">
    <text evidence="10">The sequence shown here is derived from an EMBL/GenBank/DDBJ whole genome shotgun (WGS) entry which is preliminary data.</text>
</comment>
<keyword evidence="6" id="KW-0862">Zinc</keyword>
<keyword evidence="5" id="KW-0378">Hydrolase</keyword>
<evidence type="ECO:0000313" key="11">
    <source>
        <dbReference type="Proteomes" id="UP000292583"/>
    </source>
</evidence>
<dbReference type="Gene3D" id="3.60.140.10">
    <property type="entry name" value="CNF1/YfiH-like putative cysteine hydrolases"/>
    <property type="match status" value="1"/>
</dbReference>
<dbReference type="OrthoDB" id="4279at2"/>
<evidence type="ECO:0000256" key="4">
    <source>
        <dbReference type="ARBA" id="ARBA00022723"/>
    </source>
</evidence>
<dbReference type="GO" id="GO:0017061">
    <property type="term" value="F:S-methyl-5-thioadenosine phosphorylase activity"/>
    <property type="evidence" value="ECO:0007669"/>
    <property type="project" value="UniProtKB-EC"/>
</dbReference>